<protein>
    <submittedName>
        <fullName evidence="1">Uncharacterized protein</fullName>
    </submittedName>
</protein>
<evidence type="ECO:0000313" key="1">
    <source>
        <dbReference type="EMBL" id="KAG5165055.1"/>
    </source>
</evidence>
<accession>A0A8H7XNU7</accession>
<comment type="caution">
    <text evidence="1">The sequence shown here is derived from an EMBL/GenBank/DDBJ whole genome shotgun (WGS) entry which is preliminary data.</text>
</comment>
<gene>
    <name evidence="1" type="ORF">JR316_009749</name>
</gene>
<reference evidence="1" key="1">
    <citation type="submission" date="2021-02" db="EMBL/GenBank/DDBJ databases">
        <title>Psilocybe cubensis genome.</title>
        <authorList>
            <person name="Mckernan K.J."/>
            <person name="Crawford S."/>
            <person name="Trippe A."/>
            <person name="Kane L.T."/>
            <person name="Mclaughlin S."/>
        </authorList>
    </citation>
    <scope>NUCLEOTIDE SEQUENCE [LARGE SCALE GENOMIC DNA]</scope>
    <source>
        <strain evidence="1">MGC-MH-2018</strain>
    </source>
</reference>
<dbReference type="EMBL" id="JAFIQS010000010">
    <property type="protein sequence ID" value="KAG5165055.1"/>
    <property type="molecule type" value="Genomic_DNA"/>
</dbReference>
<sequence>MPRASVVLSYSQNLERPDFYTQIPNPLNFKPAEERLKATVTVPPNVPASDFALDPVNAIPPSVAFSPVVMNPHFYQEEDAGAVSERAISRVLRLLPDYKEAWTTS</sequence>
<proteinExistence type="predicted"/>
<dbReference type="AlphaFoldDB" id="A0A8H7XNU7"/>
<organism evidence="1">
    <name type="scientific">Psilocybe cubensis</name>
    <name type="common">Psychedelic mushroom</name>
    <name type="synonym">Stropharia cubensis</name>
    <dbReference type="NCBI Taxonomy" id="181762"/>
    <lineage>
        <taxon>Eukaryota</taxon>
        <taxon>Fungi</taxon>
        <taxon>Dikarya</taxon>
        <taxon>Basidiomycota</taxon>
        <taxon>Agaricomycotina</taxon>
        <taxon>Agaricomycetes</taxon>
        <taxon>Agaricomycetidae</taxon>
        <taxon>Agaricales</taxon>
        <taxon>Agaricineae</taxon>
        <taxon>Strophariaceae</taxon>
        <taxon>Psilocybe</taxon>
    </lineage>
</organism>
<name>A0A8H7XNU7_PSICU</name>